<dbReference type="PANTHER" id="PTHR23241:SF102">
    <property type="entry name" value="LD23009P"/>
    <property type="match status" value="1"/>
</dbReference>
<comment type="subcellular location">
    <subcellularLocation>
        <location evidence="1">Membrane</location>
    </subcellularLocation>
</comment>
<keyword evidence="2 5" id="KW-0812">Transmembrane</keyword>
<organism evidence="7 8">
    <name type="scientific">Arxiozyma heterogenica</name>
    <dbReference type="NCBI Taxonomy" id="278026"/>
    <lineage>
        <taxon>Eukaryota</taxon>
        <taxon>Fungi</taxon>
        <taxon>Dikarya</taxon>
        <taxon>Ascomycota</taxon>
        <taxon>Saccharomycotina</taxon>
        <taxon>Saccharomycetes</taxon>
        <taxon>Saccharomycetales</taxon>
        <taxon>Saccharomycetaceae</taxon>
        <taxon>Arxiozyma</taxon>
    </lineage>
</organism>
<dbReference type="EMBL" id="JAWIZZ010000053">
    <property type="protein sequence ID" value="KAK5778524.1"/>
    <property type="molecule type" value="Genomic_DNA"/>
</dbReference>
<evidence type="ECO:0000256" key="5">
    <source>
        <dbReference type="SAM" id="Phobius"/>
    </source>
</evidence>
<feature type="transmembrane region" description="Helical" evidence="5">
    <location>
        <begin position="6"/>
        <end position="25"/>
    </location>
</feature>
<evidence type="ECO:0000256" key="2">
    <source>
        <dbReference type="ARBA" id="ARBA00022692"/>
    </source>
</evidence>
<comment type="caution">
    <text evidence="7">The sequence shown here is derived from an EMBL/GenBank/DDBJ whole genome shotgun (WGS) entry which is preliminary data.</text>
</comment>
<evidence type="ECO:0000256" key="3">
    <source>
        <dbReference type="ARBA" id="ARBA00022989"/>
    </source>
</evidence>
<dbReference type="InterPro" id="IPR025423">
    <property type="entry name" value="TMEM205-like"/>
</dbReference>
<sequence length="165" mass="18514">MLLRPISHLILYSFTFGGAVFYSYVASPIAFKTLARDQFSVLQSKVFPWFFTMQSLSPVALALTLPIPLATPAYYALGSSSIMGLINLYGLLPWNKSIKIKRQKLQKKFDRGQLTKDQFDALDTPLKKEFGKAHGLSLLFNMGHILAMLAYGCYLTSGLLHYIPK</sequence>
<dbReference type="AlphaFoldDB" id="A0AAN7WHZ0"/>
<accession>A0AAN7WHZ0</accession>
<feature type="transmembrane region" description="Helical" evidence="5">
    <location>
        <begin position="73"/>
        <end position="92"/>
    </location>
</feature>
<protein>
    <recommendedName>
        <fullName evidence="6">TMEM205-like domain-containing protein</fullName>
    </recommendedName>
</protein>
<keyword evidence="4 5" id="KW-0472">Membrane</keyword>
<feature type="domain" description="TMEM205-like" evidence="6">
    <location>
        <begin position="11"/>
        <end position="103"/>
    </location>
</feature>
<evidence type="ECO:0000259" key="6">
    <source>
        <dbReference type="Pfam" id="PF13664"/>
    </source>
</evidence>
<reference evidence="8" key="1">
    <citation type="submission" date="2023-07" db="EMBL/GenBank/DDBJ databases">
        <title>A draft genome of Kazachstania heterogenica Y-27499.</title>
        <authorList>
            <person name="Donic C."/>
            <person name="Kralova J.S."/>
            <person name="Fidel L."/>
            <person name="Ben-Dor S."/>
            <person name="Jung S."/>
        </authorList>
    </citation>
    <scope>NUCLEOTIDE SEQUENCE [LARGE SCALE GENOMIC DNA]</scope>
    <source>
        <strain evidence="8">Y27499</strain>
    </source>
</reference>
<gene>
    <name evidence="7" type="ORF">RI543_004191</name>
</gene>
<evidence type="ECO:0000256" key="4">
    <source>
        <dbReference type="ARBA" id="ARBA00023136"/>
    </source>
</evidence>
<evidence type="ECO:0000313" key="8">
    <source>
        <dbReference type="Proteomes" id="UP001306508"/>
    </source>
</evidence>
<dbReference type="Proteomes" id="UP001306508">
    <property type="component" value="Unassembled WGS sequence"/>
</dbReference>
<evidence type="ECO:0000256" key="1">
    <source>
        <dbReference type="ARBA" id="ARBA00004370"/>
    </source>
</evidence>
<name>A0AAN7WHZ0_9SACH</name>
<keyword evidence="8" id="KW-1185">Reference proteome</keyword>
<feature type="transmembrane region" description="Helical" evidence="5">
    <location>
        <begin position="138"/>
        <end position="163"/>
    </location>
</feature>
<proteinExistence type="predicted"/>
<keyword evidence="3 5" id="KW-1133">Transmembrane helix</keyword>
<dbReference type="PANTHER" id="PTHR23241">
    <property type="entry name" value="LATE EMBRYOGENESIS ABUNDANT PLANTS LEA-RELATED"/>
    <property type="match status" value="1"/>
</dbReference>
<evidence type="ECO:0000313" key="7">
    <source>
        <dbReference type="EMBL" id="KAK5778524.1"/>
    </source>
</evidence>
<dbReference type="GO" id="GO:0016020">
    <property type="term" value="C:membrane"/>
    <property type="evidence" value="ECO:0007669"/>
    <property type="project" value="UniProtKB-SubCell"/>
</dbReference>
<dbReference type="Pfam" id="PF13664">
    <property type="entry name" value="DUF4149"/>
    <property type="match status" value="1"/>
</dbReference>
<dbReference type="InterPro" id="IPR053009">
    <property type="entry name" value="Xanthocillin_Biosynth-Assoc"/>
</dbReference>